<dbReference type="Gene3D" id="2.10.70.10">
    <property type="entry name" value="Complement Module, domain 1"/>
    <property type="match status" value="1"/>
</dbReference>
<proteinExistence type="predicted"/>
<evidence type="ECO:0008006" key="8">
    <source>
        <dbReference type="Google" id="ProtNLM"/>
    </source>
</evidence>
<dbReference type="OMA" id="NILMEWS"/>
<organism evidence="6 7">
    <name type="scientific">Lottia gigantea</name>
    <name type="common">Giant owl limpet</name>
    <dbReference type="NCBI Taxonomy" id="225164"/>
    <lineage>
        <taxon>Eukaryota</taxon>
        <taxon>Metazoa</taxon>
        <taxon>Spiralia</taxon>
        <taxon>Lophotrochozoa</taxon>
        <taxon>Mollusca</taxon>
        <taxon>Gastropoda</taxon>
        <taxon>Patellogastropoda</taxon>
        <taxon>Lottioidea</taxon>
        <taxon>Lottiidae</taxon>
        <taxon>Lottia</taxon>
    </lineage>
</organism>
<gene>
    <name evidence="6" type="ORF">LOTGIDRAFT_237829</name>
</gene>
<dbReference type="CDD" id="cd00033">
    <property type="entry name" value="CCP"/>
    <property type="match status" value="1"/>
</dbReference>
<dbReference type="Pfam" id="PF00084">
    <property type="entry name" value="Sushi"/>
    <property type="match status" value="1"/>
</dbReference>
<evidence type="ECO:0000259" key="5">
    <source>
        <dbReference type="PROSITE" id="PS51046"/>
    </source>
</evidence>
<dbReference type="Proteomes" id="UP000030746">
    <property type="component" value="Unassembled WGS sequence"/>
</dbReference>
<keyword evidence="1" id="KW-0479">Metal-binding</keyword>
<dbReference type="InterPro" id="IPR035976">
    <property type="entry name" value="Sushi/SCR/CCP_sf"/>
</dbReference>
<dbReference type="RefSeq" id="XP_009046161.1">
    <property type="nucleotide sequence ID" value="XM_009047913.1"/>
</dbReference>
<dbReference type="SUPFAM" id="SSF57535">
    <property type="entry name" value="Complement control module/SCR domain"/>
    <property type="match status" value="1"/>
</dbReference>
<reference evidence="6 7" key="1">
    <citation type="journal article" date="2013" name="Nature">
        <title>Insights into bilaterian evolution from three spiralian genomes.</title>
        <authorList>
            <person name="Simakov O."/>
            <person name="Marletaz F."/>
            <person name="Cho S.J."/>
            <person name="Edsinger-Gonzales E."/>
            <person name="Havlak P."/>
            <person name="Hellsten U."/>
            <person name="Kuo D.H."/>
            <person name="Larsson T."/>
            <person name="Lv J."/>
            <person name="Arendt D."/>
            <person name="Savage R."/>
            <person name="Osoegawa K."/>
            <person name="de Jong P."/>
            <person name="Grimwood J."/>
            <person name="Chapman J.A."/>
            <person name="Shapiro H."/>
            <person name="Aerts A."/>
            <person name="Otillar R.P."/>
            <person name="Terry A.Y."/>
            <person name="Boore J.L."/>
            <person name="Grigoriev I.V."/>
            <person name="Lindberg D.R."/>
            <person name="Seaver E.C."/>
            <person name="Weisblat D.A."/>
            <person name="Putnam N.H."/>
            <person name="Rokhsar D.S."/>
        </authorList>
    </citation>
    <scope>NUCLEOTIDE SEQUENCE [LARGE SCALE GENOMIC DNA]</scope>
</reference>
<dbReference type="KEGG" id="lgi:LOTGIDRAFT_237829"/>
<accession>V4B6F3</accession>
<protein>
    <recommendedName>
        <fullName evidence="8">Sushi domain-containing protein</fullName>
    </recommendedName>
</protein>
<name>V4B6F3_LOTGI</name>
<keyword evidence="3" id="KW-0768">Sushi</keyword>
<dbReference type="GO" id="GO:0004222">
    <property type="term" value="F:metalloendopeptidase activity"/>
    <property type="evidence" value="ECO:0007669"/>
    <property type="project" value="InterPro"/>
</dbReference>
<dbReference type="HOGENOM" id="CLU_071698_0_0_1"/>
<feature type="domain" description="GON" evidence="5">
    <location>
        <begin position="136"/>
        <end position="325"/>
    </location>
</feature>
<dbReference type="PROSITE" id="PS51046">
    <property type="entry name" value="GON"/>
    <property type="match status" value="1"/>
</dbReference>
<dbReference type="Gene3D" id="3.30.750.130">
    <property type="match status" value="1"/>
</dbReference>
<sequence length="339" mass="37181">MCLGELKYFLYMTNYVLPVISSSEFTENILTCSVLAIKGGYQSFFYHQQNHQCILQSEKIHVVSDLSVSDGYRYLVQDGPTCGPPPTLGNGQLVSVSQVNGDYVAEYSCNTGFYFSGTKTSTCSGGIWSTGMNCKSLSTCKDLQDCNPSYTDGEYWLYPAVLNQQKVRLYCYGMTTQSPKEYLSLSGNNFAHFPNGRYTNCDNLDSSNPQGMGKTEFTKIRINPQDLTVLNDDYQFTSQDFGSQRPYGVAKACSDGFGCELRGVAKLDISNTGLKFSSNNVWKAVGNNPKKVIKSRTDYFIHVTGDGSCGGAEPENPLKLEIDVSTPPVEGSATLPACT</sequence>
<dbReference type="InterPro" id="IPR000436">
    <property type="entry name" value="Sushi_SCR_CCP_dom"/>
</dbReference>
<evidence type="ECO:0000256" key="1">
    <source>
        <dbReference type="ARBA" id="ARBA00022723"/>
    </source>
</evidence>
<dbReference type="SMART" id="SM00032">
    <property type="entry name" value="CCP"/>
    <property type="match status" value="1"/>
</dbReference>
<comment type="caution">
    <text evidence="3">Lacks conserved residue(s) required for the propagation of feature annotation.</text>
</comment>
<evidence type="ECO:0000313" key="6">
    <source>
        <dbReference type="EMBL" id="ESP03111.1"/>
    </source>
</evidence>
<dbReference type="GO" id="GO:0008270">
    <property type="term" value="F:zinc ion binding"/>
    <property type="evidence" value="ECO:0007669"/>
    <property type="project" value="InterPro"/>
</dbReference>
<evidence type="ECO:0000259" key="4">
    <source>
        <dbReference type="PROSITE" id="PS50923"/>
    </source>
</evidence>
<dbReference type="CTD" id="20250570"/>
<evidence type="ECO:0000313" key="7">
    <source>
        <dbReference type="Proteomes" id="UP000030746"/>
    </source>
</evidence>
<dbReference type="PROSITE" id="PS50923">
    <property type="entry name" value="SUSHI"/>
    <property type="match status" value="1"/>
</dbReference>
<evidence type="ECO:0000256" key="2">
    <source>
        <dbReference type="ARBA" id="ARBA00023157"/>
    </source>
</evidence>
<keyword evidence="2" id="KW-1015">Disulfide bond</keyword>
<feature type="domain" description="Sushi" evidence="4">
    <location>
        <begin position="80"/>
        <end position="136"/>
    </location>
</feature>
<dbReference type="AlphaFoldDB" id="V4B6F3"/>
<dbReference type="InterPro" id="IPR012314">
    <property type="entry name" value="Pept_M12B_GON-ADAMTSs"/>
</dbReference>
<dbReference type="EMBL" id="KB200109">
    <property type="protein sequence ID" value="ESP03111.1"/>
    <property type="molecule type" value="Genomic_DNA"/>
</dbReference>
<dbReference type="Pfam" id="PF08685">
    <property type="entry name" value="GON"/>
    <property type="match status" value="1"/>
</dbReference>
<dbReference type="GeneID" id="20250570"/>
<dbReference type="OrthoDB" id="6113960at2759"/>
<keyword evidence="7" id="KW-1185">Reference proteome</keyword>
<evidence type="ECO:0000256" key="3">
    <source>
        <dbReference type="PROSITE-ProRule" id="PRU00302"/>
    </source>
</evidence>